<dbReference type="Proteomes" id="UP000291078">
    <property type="component" value="Unassembled WGS sequence"/>
</dbReference>
<evidence type="ECO:0000256" key="1">
    <source>
        <dbReference type="SAM" id="SignalP"/>
    </source>
</evidence>
<dbReference type="RefSeq" id="WP_130393346.1">
    <property type="nucleotide sequence ID" value="NZ_SGXM01000009.1"/>
</dbReference>
<reference evidence="2 3" key="1">
    <citation type="journal article" date="2015" name="Stand. Genomic Sci.">
        <title>Genomic Encyclopedia of Bacterial and Archaeal Type Strains, Phase III: the genomes of soil and plant-associated and newly described type strains.</title>
        <authorList>
            <person name="Whitman W.B."/>
            <person name="Woyke T."/>
            <person name="Klenk H.P."/>
            <person name="Zhou Y."/>
            <person name="Lilburn T.G."/>
            <person name="Beck B.J."/>
            <person name="De Vos P."/>
            <person name="Vandamme P."/>
            <person name="Eisen J.A."/>
            <person name="Garrity G."/>
            <person name="Hugenholtz P."/>
            <person name="Kyrpides N.C."/>
        </authorList>
    </citation>
    <scope>NUCLEOTIDE SEQUENCE [LARGE SCALE GENOMIC DNA]</scope>
    <source>
        <strain evidence="2 3">ASC-9842</strain>
    </source>
</reference>
<evidence type="ECO:0000313" key="2">
    <source>
        <dbReference type="EMBL" id="RZT31261.1"/>
    </source>
</evidence>
<accession>A0A4Q7RDL2</accession>
<dbReference type="AlphaFoldDB" id="A0A4Q7RDL2"/>
<feature type="signal peptide" evidence="1">
    <location>
        <begin position="1"/>
        <end position="19"/>
    </location>
</feature>
<sequence>MTFSRPLLALLVVTACATAYVAWLDGSTLEETPVPRAARGAVRPAPAPAVTPPDLSVATPHPDLFRRPGWRLGAMQALPEDESPDPLLPPVNDAPPARRPPAISATAIWQDTRGVMVVLEAGGASRIACADCTAPGSLQPGQGWRGYRLDAIEAEGARVTELSTGRRLHLTVVAGG</sequence>
<dbReference type="EMBL" id="SGXM01000009">
    <property type="protein sequence ID" value="RZT31261.1"/>
    <property type="molecule type" value="Genomic_DNA"/>
</dbReference>
<feature type="chain" id="PRO_5020479310" description="Type II secretion system protein GspC N-terminal domain-containing protein" evidence="1">
    <location>
        <begin position="20"/>
        <end position="176"/>
    </location>
</feature>
<dbReference type="PROSITE" id="PS51257">
    <property type="entry name" value="PROKAR_LIPOPROTEIN"/>
    <property type="match status" value="1"/>
</dbReference>
<gene>
    <name evidence="2" type="ORF">EV147_4442</name>
</gene>
<proteinExistence type="predicted"/>
<name>A0A4Q7RDL2_9BURK</name>
<evidence type="ECO:0008006" key="4">
    <source>
        <dbReference type="Google" id="ProtNLM"/>
    </source>
</evidence>
<keyword evidence="3" id="KW-1185">Reference proteome</keyword>
<organism evidence="2 3">
    <name type="scientific">Cupriavidus agavae</name>
    <dbReference type="NCBI Taxonomy" id="1001822"/>
    <lineage>
        <taxon>Bacteria</taxon>
        <taxon>Pseudomonadati</taxon>
        <taxon>Pseudomonadota</taxon>
        <taxon>Betaproteobacteria</taxon>
        <taxon>Burkholderiales</taxon>
        <taxon>Burkholderiaceae</taxon>
        <taxon>Cupriavidus</taxon>
    </lineage>
</organism>
<protein>
    <recommendedName>
        <fullName evidence="4">Type II secretion system protein GspC N-terminal domain-containing protein</fullName>
    </recommendedName>
</protein>
<evidence type="ECO:0000313" key="3">
    <source>
        <dbReference type="Proteomes" id="UP000291078"/>
    </source>
</evidence>
<keyword evidence="1" id="KW-0732">Signal</keyword>
<dbReference type="OrthoDB" id="8563043at2"/>
<comment type="caution">
    <text evidence="2">The sequence shown here is derived from an EMBL/GenBank/DDBJ whole genome shotgun (WGS) entry which is preliminary data.</text>
</comment>